<reference evidence="13" key="1">
    <citation type="journal article" date="2006" name="PLoS Biol.">
        <title>Macronuclear genome sequence of the ciliate Tetrahymena thermophila, a model eukaryote.</title>
        <authorList>
            <person name="Eisen J.A."/>
            <person name="Coyne R.S."/>
            <person name="Wu M."/>
            <person name="Wu D."/>
            <person name="Thiagarajan M."/>
            <person name="Wortman J.R."/>
            <person name="Badger J.H."/>
            <person name="Ren Q."/>
            <person name="Amedeo P."/>
            <person name="Jones K.M."/>
            <person name="Tallon L.J."/>
            <person name="Delcher A.L."/>
            <person name="Salzberg S.L."/>
            <person name="Silva J.C."/>
            <person name="Haas B.J."/>
            <person name="Majoros W.H."/>
            <person name="Farzad M."/>
            <person name="Carlton J.M."/>
            <person name="Smith R.K. Jr."/>
            <person name="Garg J."/>
            <person name="Pearlman R.E."/>
            <person name="Karrer K.M."/>
            <person name="Sun L."/>
            <person name="Manning G."/>
            <person name="Elde N.C."/>
            <person name="Turkewitz A.P."/>
            <person name="Asai D.J."/>
            <person name="Wilkes D.E."/>
            <person name="Wang Y."/>
            <person name="Cai H."/>
            <person name="Collins K."/>
            <person name="Stewart B.A."/>
            <person name="Lee S.R."/>
            <person name="Wilamowska K."/>
            <person name="Weinberg Z."/>
            <person name="Ruzzo W.L."/>
            <person name="Wloga D."/>
            <person name="Gaertig J."/>
            <person name="Frankel J."/>
            <person name="Tsao C.-C."/>
            <person name="Gorovsky M.A."/>
            <person name="Keeling P.J."/>
            <person name="Waller R.F."/>
            <person name="Patron N.J."/>
            <person name="Cherry J.M."/>
            <person name="Stover N.A."/>
            <person name="Krieger C.J."/>
            <person name="del Toro C."/>
            <person name="Ryder H.F."/>
            <person name="Williamson S.C."/>
            <person name="Barbeau R.A."/>
            <person name="Hamilton E.P."/>
            <person name="Orias E."/>
        </authorList>
    </citation>
    <scope>NUCLEOTIDE SEQUENCE [LARGE SCALE GENOMIC DNA]</scope>
    <source>
        <strain evidence="13">SB210</strain>
    </source>
</reference>
<keyword evidence="6 12" id="KW-0418">Kinase</keyword>
<dbReference type="FunFam" id="1.10.510.10:FF:000571">
    <property type="entry name" value="Maternal embryonic leucine zipper kinase"/>
    <property type="match status" value="1"/>
</dbReference>
<dbReference type="InterPro" id="IPR017441">
    <property type="entry name" value="Protein_kinase_ATP_BS"/>
</dbReference>
<evidence type="ECO:0000256" key="10">
    <source>
        <dbReference type="SAM" id="MobiDB-lite"/>
    </source>
</evidence>
<dbReference type="SMART" id="SM00220">
    <property type="entry name" value="S_TKc"/>
    <property type="match status" value="1"/>
</dbReference>
<name>I7LWJ6_TETTS</name>
<dbReference type="PROSITE" id="PS00107">
    <property type="entry name" value="PROTEIN_KINASE_ATP"/>
    <property type="match status" value="1"/>
</dbReference>
<evidence type="ECO:0000256" key="5">
    <source>
        <dbReference type="ARBA" id="ARBA00022741"/>
    </source>
</evidence>
<feature type="compositionally biased region" description="Polar residues" evidence="10">
    <location>
        <begin position="1"/>
        <end position="19"/>
    </location>
</feature>
<dbReference type="EMBL" id="GG662548">
    <property type="protein sequence ID" value="EAS02011.1"/>
    <property type="molecule type" value="Genomic_DNA"/>
</dbReference>
<dbReference type="PROSITE" id="PS00108">
    <property type="entry name" value="PROTEIN_KINASE_ST"/>
    <property type="match status" value="1"/>
</dbReference>
<evidence type="ECO:0000256" key="8">
    <source>
        <dbReference type="PROSITE-ProRule" id="PRU10141"/>
    </source>
</evidence>
<dbReference type="InterPro" id="IPR011009">
    <property type="entry name" value="Kinase-like_dom_sf"/>
</dbReference>
<evidence type="ECO:0000256" key="4">
    <source>
        <dbReference type="ARBA" id="ARBA00022679"/>
    </source>
</evidence>
<dbReference type="OrthoDB" id="354826at2759"/>
<dbReference type="PROSITE" id="PS50011">
    <property type="entry name" value="PROTEIN_KINASE_DOM"/>
    <property type="match status" value="1"/>
</dbReference>
<dbReference type="InterPro" id="IPR045270">
    <property type="entry name" value="STKc_AGC"/>
</dbReference>
<dbReference type="FunFam" id="3.30.200.20:FF:000042">
    <property type="entry name" value="Aurora kinase A"/>
    <property type="match status" value="1"/>
</dbReference>
<feature type="binding site" evidence="8">
    <location>
        <position position="80"/>
    </location>
    <ligand>
        <name>ATP</name>
        <dbReference type="ChEBI" id="CHEBI:30616"/>
    </ligand>
</feature>
<evidence type="ECO:0000259" key="11">
    <source>
        <dbReference type="PROSITE" id="PS50011"/>
    </source>
</evidence>
<keyword evidence="7 8" id="KW-0067">ATP-binding</keyword>
<feature type="domain" description="Protein kinase" evidence="11">
    <location>
        <begin position="47"/>
        <end position="309"/>
    </location>
</feature>
<evidence type="ECO:0000256" key="6">
    <source>
        <dbReference type="ARBA" id="ARBA00022777"/>
    </source>
</evidence>
<evidence type="ECO:0000256" key="3">
    <source>
        <dbReference type="ARBA" id="ARBA00022553"/>
    </source>
</evidence>
<dbReference type="GO" id="GO:0005524">
    <property type="term" value="F:ATP binding"/>
    <property type="evidence" value="ECO:0007669"/>
    <property type="project" value="UniProtKB-UniRule"/>
</dbReference>
<dbReference type="Pfam" id="PF00069">
    <property type="entry name" value="Pkinase"/>
    <property type="match status" value="1"/>
</dbReference>
<keyword evidence="4" id="KW-0808">Transferase</keyword>
<evidence type="ECO:0000313" key="13">
    <source>
        <dbReference type="Proteomes" id="UP000009168"/>
    </source>
</evidence>
<dbReference type="STRING" id="312017.I7LWJ6"/>
<keyword evidence="13" id="KW-1185">Reference proteome</keyword>
<dbReference type="HOGENOM" id="CLU_000288_63_5_1"/>
<dbReference type="eggNOG" id="KOG0598">
    <property type="taxonomic scope" value="Eukaryota"/>
</dbReference>
<dbReference type="Proteomes" id="UP000009168">
    <property type="component" value="Unassembled WGS sequence"/>
</dbReference>
<comment type="subunit">
    <text evidence="1">Monomer.</text>
</comment>
<comment type="similarity">
    <text evidence="9">Belongs to the protein kinase superfamily.</text>
</comment>
<dbReference type="Gene3D" id="1.10.510.10">
    <property type="entry name" value="Transferase(Phosphotransferase) domain 1"/>
    <property type="match status" value="1"/>
</dbReference>
<dbReference type="GeneID" id="7825606"/>
<dbReference type="InterPro" id="IPR008271">
    <property type="entry name" value="Ser/Thr_kinase_AS"/>
</dbReference>
<protein>
    <submittedName>
        <fullName evidence="12">Plant dual-specificity MAP kinase kinase family domain protein</fullName>
    </submittedName>
</protein>
<dbReference type="GO" id="GO:0004674">
    <property type="term" value="F:protein serine/threonine kinase activity"/>
    <property type="evidence" value="ECO:0007669"/>
    <property type="project" value="UniProtKB-KW"/>
</dbReference>
<keyword evidence="3" id="KW-0597">Phosphoprotein</keyword>
<sequence>MGQIASQLCNQNSKPNQETDPIRQSLPPPPPPLSNGVAKAQLSYNDFEIVKSLGQGAYGNVYQVQKKTSNKQFAMKAIKKSKLLQNGMDLQMLMEKNVLLKNKHPFLVTLKYSFQSDKKLYLVMDLCKGGELLSYISQLNRLGISQEVAKFIGAEVLLGLEYLQRKLKIMYRDLKPENILVCEDGHIKIADFGLAKHFYSENEKCTTVCGTLEYLAPEIIQSLQPGFQGYGIEVDIWAFGIFLFEIISGQPPFTHPKRNPEIIMKKVLQNKVQFPSYFKEESKDIILKCLQSNPQDRPTWDQLKNHPFFSSINWDDLYNKQVISPILKHIPKRQEVKKLARPIIETQTDEIYRSIKDFYYAPQSLVNQNSNQS</sequence>
<proteinExistence type="inferred from homology"/>
<dbReference type="OMA" id="CDFMKTE"/>
<keyword evidence="2 9" id="KW-0723">Serine/threonine-protein kinase</keyword>
<evidence type="ECO:0000256" key="9">
    <source>
        <dbReference type="RuleBase" id="RU000304"/>
    </source>
</evidence>
<evidence type="ECO:0000313" key="12">
    <source>
        <dbReference type="EMBL" id="EAS02011.1"/>
    </source>
</evidence>
<dbReference type="InParanoid" id="I7LWJ6"/>
<dbReference type="PANTHER" id="PTHR24351">
    <property type="entry name" value="RIBOSOMAL PROTEIN S6 KINASE"/>
    <property type="match status" value="1"/>
</dbReference>
<dbReference type="KEGG" id="tet:TTHERM_00500970"/>
<accession>I7LWJ6</accession>
<dbReference type="AlphaFoldDB" id="I7LWJ6"/>
<evidence type="ECO:0000256" key="1">
    <source>
        <dbReference type="ARBA" id="ARBA00011245"/>
    </source>
</evidence>
<keyword evidence="5 8" id="KW-0547">Nucleotide-binding</keyword>
<gene>
    <name evidence="12" type="ORF">TTHERM_00500970</name>
</gene>
<dbReference type="InterPro" id="IPR000719">
    <property type="entry name" value="Prot_kinase_dom"/>
</dbReference>
<feature type="region of interest" description="Disordered" evidence="10">
    <location>
        <begin position="1"/>
        <end position="35"/>
    </location>
</feature>
<evidence type="ECO:0000256" key="2">
    <source>
        <dbReference type="ARBA" id="ARBA00022527"/>
    </source>
</evidence>
<organism evidence="12 13">
    <name type="scientific">Tetrahymena thermophila (strain SB210)</name>
    <dbReference type="NCBI Taxonomy" id="312017"/>
    <lineage>
        <taxon>Eukaryota</taxon>
        <taxon>Sar</taxon>
        <taxon>Alveolata</taxon>
        <taxon>Ciliophora</taxon>
        <taxon>Intramacronucleata</taxon>
        <taxon>Oligohymenophorea</taxon>
        <taxon>Hymenostomatida</taxon>
        <taxon>Tetrahymenina</taxon>
        <taxon>Tetrahymenidae</taxon>
        <taxon>Tetrahymena</taxon>
    </lineage>
</organism>
<dbReference type="Gene3D" id="3.30.200.20">
    <property type="entry name" value="Phosphorylase Kinase, domain 1"/>
    <property type="match status" value="1"/>
</dbReference>
<dbReference type="SUPFAM" id="SSF56112">
    <property type="entry name" value="Protein kinase-like (PK-like)"/>
    <property type="match status" value="1"/>
</dbReference>
<dbReference type="RefSeq" id="XP_001022256.1">
    <property type="nucleotide sequence ID" value="XM_001022256.3"/>
</dbReference>
<evidence type="ECO:0000256" key="7">
    <source>
        <dbReference type="ARBA" id="ARBA00022840"/>
    </source>
</evidence>
<dbReference type="CDD" id="cd05123">
    <property type="entry name" value="STKc_AGC"/>
    <property type="match status" value="1"/>
</dbReference>